<dbReference type="Gene3D" id="1.10.510.10">
    <property type="entry name" value="Transferase(Phosphotransferase) domain 1"/>
    <property type="match status" value="1"/>
</dbReference>
<dbReference type="GO" id="GO:0005524">
    <property type="term" value="F:ATP binding"/>
    <property type="evidence" value="ECO:0007669"/>
    <property type="project" value="UniProtKB-KW"/>
</dbReference>
<keyword evidence="4" id="KW-0067">ATP-binding</keyword>
<keyword evidence="2" id="KW-0547">Nucleotide-binding</keyword>
<dbReference type="GO" id="GO:0004672">
    <property type="term" value="F:protein kinase activity"/>
    <property type="evidence" value="ECO:0007669"/>
    <property type="project" value="InterPro"/>
</dbReference>
<keyword evidence="8" id="KW-1185">Reference proteome</keyword>
<keyword evidence="3" id="KW-0418">Kinase</keyword>
<dbReference type="SMART" id="SM00220">
    <property type="entry name" value="S_TKc"/>
    <property type="match status" value="1"/>
</dbReference>
<accession>A0A510DSQ5</accession>
<dbReference type="Pfam" id="PF00069">
    <property type="entry name" value="Pkinase"/>
    <property type="match status" value="1"/>
</dbReference>
<evidence type="ECO:0000259" key="6">
    <source>
        <dbReference type="PROSITE" id="PS50011"/>
    </source>
</evidence>
<protein>
    <recommendedName>
        <fullName evidence="6">Protein kinase domain-containing protein</fullName>
    </recommendedName>
</protein>
<evidence type="ECO:0000256" key="1">
    <source>
        <dbReference type="ARBA" id="ARBA00022679"/>
    </source>
</evidence>
<dbReference type="PROSITE" id="PS00108">
    <property type="entry name" value="PROTEIN_KINASE_ST"/>
    <property type="match status" value="1"/>
</dbReference>
<comment type="similarity">
    <text evidence="5">Belongs to the protein kinase superfamily. Ser/Thr protein kinase family. GCN2 subfamily.</text>
</comment>
<evidence type="ECO:0000256" key="3">
    <source>
        <dbReference type="ARBA" id="ARBA00022777"/>
    </source>
</evidence>
<feature type="domain" description="Protein kinase" evidence="6">
    <location>
        <begin position="1"/>
        <end position="229"/>
    </location>
</feature>
<dbReference type="PANTHER" id="PTHR11042">
    <property type="entry name" value="EUKARYOTIC TRANSLATION INITIATION FACTOR 2-ALPHA KINASE EIF2-ALPHA KINASE -RELATED"/>
    <property type="match status" value="1"/>
</dbReference>
<name>A0A510DSQ5_9CREN</name>
<dbReference type="GO" id="GO:0005737">
    <property type="term" value="C:cytoplasm"/>
    <property type="evidence" value="ECO:0007669"/>
    <property type="project" value="TreeGrafter"/>
</dbReference>
<keyword evidence="1" id="KW-0808">Transferase</keyword>
<evidence type="ECO:0000256" key="5">
    <source>
        <dbReference type="ARBA" id="ARBA00037982"/>
    </source>
</evidence>
<dbReference type="InterPro" id="IPR000719">
    <property type="entry name" value="Prot_kinase_dom"/>
</dbReference>
<sequence>MELMRGGSLNNYTRSLPREERKELAKILILYLGNALKSLHNMGLVHSDVKPSNILLSSPPSSGNLVTKIMDGQIKVKLGDLGSVVKKGEGALTYSLYSSFDQMVSVSMTSVKVPNVSKLGVFPEDDIYAFGSTLYFLVNQKALNSVNLNGISIDIDKWVAKNYDLFKSVNSSNFLNVYNDVMSEAMELCEHREVTMDGSKLDELILMMVNCEKRKRPSIEEILRRASSL</sequence>
<dbReference type="EMBL" id="AP018929">
    <property type="protein sequence ID" value="BBG23174.1"/>
    <property type="molecule type" value="Genomic_DNA"/>
</dbReference>
<dbReference type="SUPFAM" id="SSF56112">
    <property type="entry name" value="Protein kinase-like (PK-like)"/>
    <property type="match status" value="1"/>
</dbReference>
<proteinExistence type="inferred from homology"/>
<dbReference type="Proteomes" id="UP000322983">
    <property type="component" value="Chromosome"/>
</dbReference>
<evidence type="ECO:0000256" key="2">
    <source>
        <dbReference type="ARBA" id="ARBA00022741"/>
    </source>
</evidence>
<gene>
    <name evidence="7" type="ORF">IC006_0458</name>
</gene>
<dbReference type="STRING" id="1294262.GCA_001316085_02691"/>
<dbReference type="PROSITE" id="PS50011">
    <property type="entry name" value="PROTEIN_KINASE_DOM"/>
    <property type="match status" value="1"/>
</dbReference>
<dbReference type="InterPro" id="IPR050339">
    <property type="entry name" value="CC_SR_Kinase"/>
</dbReference>
<dbReference type="InterPro" id="IPR011009">
    <property type="entry name" value="Kinase-like_dom_sf"/>
</dbReference>
<dbReference type="AlphaFoldDB" id="A0A510DSQ5"/>
<evidence type="ECO:0000313" key="7">
    <source>
        <dbReference type="EMBL" id="BBG23174.1"/>
    </source>
</evidence>
<dbReference type="InterPro" id="IPR008271">
    <property type="entry name" value="Ser/Thr_kinase_AS"/>
</dbReference>
<reference evidence="7 8" key="1">
    <citation type="journal article" date="2020" name="Int. J. Syst. Evol. Microbiol.">
        <title>Sulfuracidifex tepidarius gen. nov., sp. nov. and transfer of Sulfolobus metallicus Huber and Stetter 1992 to the genus Sulfuracidifex as Sulfuracidifex metallicus comb. nov.</title>
        <authorList>
            <person name="Itoh T."/>
            <person name="Miura T."/>
            <person name="Sakai H.D."/>
            <person name="Kato S."/>
            <person name="Ohkuma M."/>
            <person name="Takashina T."/>
        </authorList>
    </citation>
    <scope>NUCLEOTIDE SEQUENCE [LARGE SCALE GENOMIC DNA]</scope>
    <source>
        <strain evidence="7 8">IC-006</strain>
    </source>
</reference>
<evidence type="ECO:0000313" key="8">
    <source>
        <dbReference type="Proteomes" id="UP000322983"/>
    </source>
</evidence>
<organism evidence="7 8">
    <name type="scientific">Sulfuracidifex tepidarius</name>
    <dbReference type="NCBI Taxonomy" id="1294262"/>
    <lineage>
        <taxon>Archaea</taxon>
        <taxon>Thermoproteota</taxon>
        <taxon>Thermoprotei</taxon>
        <taxon>Sulfolobales</taxon>
        <taxon>Sulfolobaceae</taxon>
        <taxon>Sulfuracidifex</taxon>
    </lineage>
</organism>
<evidence type="ECO:0000256" key="4">
    <source>
        <dbReference type="ARBA" id="ARBA00022840"/>
    </source>
</evidence>
<dbReference type="KEGG" id="step:IC006_0458"/>